<dbReference type="Pfam" id="PF14883">
    <property type="entry name" value="GHL13"/>
    <property type="match status" value="1"/>
</dbReference>
<evidence type="ECO:0000313" key="3">
    <source>
        <dbReference type="Proteomes" id="UP001596215"/>
    </source>
</evidence>
<dbReference type="InterPro" id="IPR032772">
    <property type="entry name" value="PGA_deacetylase_PgaB_C"/>
</dbReference>
<protein>
    <submittedName>
        <fullName evidence="2">Poly-beta-1,6-N-acetyl-D-glucosamine N-deacetylase PgaB</fullName>
    </submittedName>
</protein>
<dbReference type="NCBIfam" id="TIGR03938">
    <property type="entry name" value="deacetyl_PgaB"/>
    <property type="match status" value="1"/>
</dbReference>
<evidence type="ECO:0000313" key="2">
    <source>
        <dbReference type="EMBL" id="MFC6362516.1"/>
    </source>
</evidence>
<organism evidence="2 3">
    <name type="scientific">Tatumella punctata</name>
    <dbReference type="NCBI Taxonomy" id="399969"/>
    <lineage>
        <taxon>Bacteria</taxon>
        <taxon>Pseudomonadati</taxon>
        <taxon>Pseudomonadota</taxon>
        <taxon>Gammaproteobacteria</taxon>
        <taxon>Enterobacterales</taxon>
        <taxon>Erwiniaceae</taxon>
        <taxon>Tatumella</taxon>
    </lineage>
</organism>
<evidence type="ECO:0000259" key="1">
    <source>
        <dbReference type="Pfam" id="PF14883"/>
    </source>
</evidence>
<proteinExistence type="predicted"/>
<reference evidence="3" key="1">
    <citation type="journal article" date="2019" name="Int. J. Syst. Evol. Microbiol.">
        <title>The Global Catalogue of Microorganisms (GCM) 10K type strain sequencing project: providing services to taxonomists for standard genome sequencing and annotation.</title>
        <authorList>
            <consortium name="The Broad Institute Genomics Platform"/>
            <consortium name="The Broad Institute Genome Sequencing Center for Infectious Disease"/>
            <person name="Wu L."/>
            <person name="Ma J."/>
        </authorList>
    </citation>
    <scope>NUCLEOTIDE SEQUENCE [LARGE SCALE GENOMIC DNA]</scope>
    <source>
        <strain evidence="3">CGMCC 4.1530</strain>
    </source>
</reference>
<comment type="caution">
    <text evidence="2">The sequence shown here is derived from an EMBL/GenBank/DDBJ whole genome shotgun (WGS) entry which is preliminary data.</text>
</comment>
<name>A0ABW1VPP4_9GAMM</name>
<dbReference type="InterPro" id="IPR023854">
    <property type="entry name" value="PGA_deacetylase_PgaB"/>
</dbReference>
<feature type="domain" description="Poly-beta-1,6-N-acetyl-D-glucosamine N-deacetylase PgaB C-terminal" evidence="1">
    <location>
        <begin position="16"/>
        <end position="341"/>
    </location>
</feature>
<keyword evidence="3" id="KW-1185">Reference proteome</keyword>
<dbReference type="EMBL" id="JBHSUC010000012">
    <property type="protein sequence ID" value="MFC6362516.1"/>
    <property type="molecule type" value="Genomic_DNA"/>
</dbReference>
<dbReference type="RefSeq" id="WP_212709554.1">
    <property type="nucleotide sequence ID" value="NZ_BAAAFW010000093.1"/>
</dbReference>
<gene>
    <name evidence="2" type="primary">pgaB</name>
    <name evidence="2" type="ORF">ACFP73_10475</name>
</gene>
<sequence length="365" mass="41317">MTNTMINDDTNLHMVHVDLDYVFDDNQKQQEINTELLIQRVINLKVNTVFLQAFADPEGNGNIKSLYFPNSLLPVRADLFSQVCNGLRQRAGVNVYAWMPVLAFQLEDIPKVLTYNLKKDNTFTDKNQYLRLSPFSAEAESKIVQIYQDLASGNLFDGILFHDDAFLTDFEDACPEAIQACQNAGLSPSIKIIRENAATMQTWTRLKSQALIKLTNTLMAHVRAIRGDNVKSARNLYALPVIEPDSETWFAQNPDDFLENYDWVVPMAMPLMEGVSLADSQAWLTSLVRKIAGRENALERTIIELQSVDWNTSPDTPVTDQTMTDWIKLLQRLGVKNYGYYPDDFFNNQPSAESISSLISEPASD</sequence>
<dbReference type="Gene3D" id="3.20.20.80">
    <property type="entry name" value="Glycosidases"/>
    <property type="match status" value="1"/>
</dbReference>
<accession>A0ABW1VPP4</accession>
<dbReference type="Proteomes" id="UP001596215">
    <property type="component" value="Unassembled WGS sequence"/>
</dbReference>